<keyword evidence="12" id="KW-1185">Reference proteome</keyword>
<dbReference type="PANTHER" id="PTHR24186:SF50">
    <property type="entry name" value="ANKYRIN REPEAT-CONTAINING PROTEIN ITN1-LIKE ISOFORM X1"/>
    <property type="match status" value="1"/>
</dbReference>
<dbReference type="PROSITE" id="PS50088">
    <property type="entry name" value="ANK_REPEAT"/>
    <property type="match status" value="1"/>
</dbReference>
<dbReference type="Gene3D" id="1.25.40.20">
    <property type="entry name" value="Ankyrin repeat-containing domain"/>
    <property type="match status" value="2"/>
</dbReference>
<feature type="compositionally biased region" description="Basic and acidic residues" evidence="8">
    <location>
        <begin position="459"/>
        <end position="468"/>
    </location>
</feature>
<evidence type="ECO:0000256" key="5">
    <source>
        <dbReference type="ARBA" id="ARBA00023043"/>
    </source>
</evidence>
<dbReference type="Pfam" id="PF13962">
    <property type="entry name" value="PGG"/>
    <property type="match status" value="1"/>
</dbReference>
<keyword evidence="6 9" id="KW-0472">Membrane</keyword>
<sequence>MENEPTPTTPTPMNPELLMAACHGYHDRLTRLLTREDQAVVVVEIIDHGASTTSSPPPSSSSSSLLLQGVTSDGDSALHVVAAAGDGDAHLRSATVIHGKARHLLGARNKLLLRLAAAAAAAGGGGEGGGEGERVRALVGARNGVGETALHEAIRADDARAVAVLMAADPCLARVPPAADGGGGGGVSPLYLAVALRRHAIARDLHARDNQLSYSGPAGQNALHAAVLQSKELILKWNNQLTKQQDDQGNTPLHFSLSQEGEKHGMLPLYAVPVRRGKAIATLLNISEPPLELTRTLLEADADSAFQPDRRGSFPIHIAASAAGGLSAVIVLLTMFPGCAGLRDSDGRTFVHVAARKKRYSVVAHACQTPALSRILNKQDNEGNTALHLAVEAGGWWIFACLFVNKQVDLNLPNSSGHTPLELSINTIPTGLYCLLNSRILIQETLIAANATRGISRRDAAGTEEHGPQSEAENEEKGSEIVSNSTQFLSVGLVLITTMAFGATFALPGGYIADDHANGGTPTLARAKQFQGHLVMANMLAFFFCSSLAVLSLVFAGTPTVELPMRYTHYNISIWLSLNVVGSLAIAFAIAVYIMITPVAAKTSLAVIVVILSVGILHSPSITEKFTKLLLVLCVRPGVLPVLRSSIFKSTQKKALSFKRIWTIKSCSMCNRWLKNLSKCRNSPKRL</sequence>
<proteinExistence type="predicted"/>
<feature type="transmembrane region" description="Helical" evidence="9">
    <location>
        <begin position="603"/>
        <end position="620"/>
    </location>
</feature>
<feature type="transmembrane region" description="Helical" evidence="9">
    <location>
        <begin position="534"/>
        <end position="554"/>
    </location>
</feature>
<evidence type="ECO:0000256" key="6">
    <source>
        <dbReference type="ARBA" id="ARBA00023136"/>
    </source>
</evidence>
<name>A0A0E0BBB4_9ORYZ</name>
<dbReference type="InterPro" id="IPR002110">
    <property type="entry name" value="Ankyrin_rpt"/>
</dbReference>
<dbReference type="HOGENOM" id="CLU_000134_36_5_1"/>
<keyword evidence="3" id="KW-0677">Repeat</keyword>
<evidence type="ECO:0000313" key="11">
    <source>
        <dbReference type="EnsemblPlants" id="OGLUM10G12050.1"/>
    </source>
</evidence>
<keyword evidence="4 9" id="KW-1133">Transmembrane helix</keyword>
<organism evidence="11">
    <name type="scientific">Oryza glumipatula</name>
    <dbReference type="NCBI Taxonomy" id="40148"/>
    <lineage>
        <taxon>Eukaryota</taxon>
        <taxon>Viridiplantae</taxon>
        <taxon>Streptophyta</taxon>
        <taxon>Embryophyta</taxon>
        <taxon>Tracheophyta</taxon>
        <taxon>Spermatophyta</taxon>
        <taxon>Magnoliopsida</taxon>
        <taxon>Liliopsida</taxon>
        <taxon>Poales</taxon>
        <taxon>Poaceae</taxon>
        <taxon>BOP clade</taxon>
        <taxon>Oryzoideae</taxon>
        <taxon>Oryzeae</taxon>
        <taxon>Oryzinae</taxon>
        <taxon>Oryza</taxon>
    </lineage>
</organism>
<keyword evidence="5 7" id="KW-0040">ANK repeat</keyword>
<feature type="repeat" description="ANK" evidence="7">
    <location>
        <begin position="382"/>
        <end position="415"/>
    </location>
</feature>
<dbReference type="EnsemblPlants" id="OGLUM10G12050.1">
    <property type="protein sequence ID" value="OGLUM10G12050.1"/>
    <property type="gene ID" value="OGLUM10G12050"/>
</dbReference>
<comment type="subcellular location">
    <subcellularLocation>
        <location evidence="1">Membrane</location>
        <topology evidence="1">Multi-pass membrane protein</topology>
    </subcellularLocation>
</comment>
<dbReference type="GO" id="GO:0005886">
    <property type="term" value="C:plasma membrane"/>
    <property type="evidence" value="ECO:0007669"/>
    <property type="project" value="TreeGrafter"/>
</dbReference>
<dbReference type="PANTHER" id="PTHR24186">
    <property type="entry name" value="PROTEIN PHOSPHATASE 1 REGULATORY SUBUNIT"/>
    <property type="match status" value="1"/>
</dbReference>
<evidence type="ECO:0000256" key="2">
    <source>
        <dbReference type="ARBA" id="ARBA00022692"/>
    </source>
</evidence>
<feature type="transmembrane region" description="Helical" evidence="9">
    <location>
        <begin position="574"/>
        <end position="596"/>
    </location>
</feature>
<keyword evidence="2 9" id="KW-0812">Transmembrane</keyword>
<feature type="transmembrane region" description="Helical" evidence="9">
    <location>
        <begin position="488"/>
        <end position="513"/>
    </location>
</feature>
<dbReference type="SUPFAM" id="SSF48403">
    <property type="entry name" value="Ankyrin repeat"/>
    <property type="match status" value="2"/>
</dbReference>
<evidence type="ECO:0000256" key="7">
    <source>
        <dbReference type="PROSITE-ProRule" id="PRU00023"/>
    </source>
</evidence>
<reference evidence="11" key="2">
    <citation type="submission" date="2018-05" db="EMBL/GenBank/DDBJ databases">
        <title>OgluRS3 (Oryza glumaepatula Reference Sequence Version 3).</title>
        <authorList>
            <person name="Zhang J."/>
            <person name="Kudrna D."/>
            <person name="Lee S."/>
            <person name="Talag J."/>
            <person name="Welchert J."/>
            <person name="Wing R.A."/>
        </authorList>
    </citation>
    <scope>NUCLEOTIDE SEQUENCE [LARGE SCALE GENOMIC DNA]</scope>
</reference>
<dbReference type="Pfam" id="PF13857">
    <property type="entry name" value="Ank_5"/>
    <property type="match status" value="1"/>
</dbReference>
<dbReference type="SMART" id="SM00248">
    <property type="entry name" value="ANK"/>
    <property type="match status" value="4"/>
</dbReference>
<dbReference type="Proteomes" id="UP000026961">
    <property type="component" value="Chromosome 10"/>
</dbReference>
<evidence type="ECO:0000256" key="1">
    <source>
        <dbReference type="ARBA" id="ARBA00004141"/>
    </source>
</evidence>
<evidence type="ECO:0000256" key="4">
    <source>
        <dbReference type="ARBA" id="ARBA00022989"/>
    </source>
</evidence>
<feature type="region of interest" description="Disordered" evidence="8">
    <location>
        <begin position="49"/>
        <end position="68"/>
    </location>
</feature>
<dbReference type="STRING" id="40148.A0A0E0BBB4"/>
<evidence type="ECO:0000313" key="12">
    <source>
        <dbReference type="Proteomes" id="UP000026961"/>
    </source>
</evidence>
<dbReference type="InterPro" id="IPR026961">
    <property type="entry name" value="PGG_dom"/>
</dbReference>
<dbReference type="AlphaFoldDB" id="A0A0E0BBB4"/>
<evidence type="ECO:0000259" key="10">
    <source>
        <dbReference type="Pfam" id="PF13962"/>
    </source>
</evidence>
<dbReference type="Gramene" id="OGLUM10G12050.1">
    <property type="protein sequence ID" value="OGLUM10G12050.1"/>
    <property type="gene ID" value="OGLUM10G12050"/>
</dbReference>
<protein>
    <recommendedName>
        <fullName evidence="10">PGG domain-containing protein</fullName>
    </recommendedName>
</protein>
<evidence type="ECO:0000256" key="3">
    <source>
        <dbReference type="ARBA" id="ARBA00022737"/>
    </source>
</evidence>
<accession>A0A0E0BBB4</accession>
<reference evidence="11" key="1">
    <citation type="submission" date="2015-04" db="UniProtKB">
        <authorList>
            <consortium name="EnsemblPlants"/>
        </authorList>
    </citation>
    <scope>IDENTIFICATION</scope>
</reference>
<dbReference type="eggNOG" id="KOG0504">
    <property type="taxonomic scope" value="Eukaryota"/>
</dbReference>
<evidence type="ECO:0000256" key="9">
    <source>
        <dbReference type="SAM" id="Phobius"/>
    </source>
</evidence>
<feature type="domain" description="PGG" evidence="10">
    <location>
        <begin position="482"/>
        <end position="594"/>
    </location>
</feature>
<feature type="region of interest" description="Disordered" evidence="8">
    <location>
        <begin position="459"/>
        <end position="481"/>
    </location>
</feature>
<dbReference type="InterPro" id="IPR036770">
    <property type="entry name" value="Ankyrin_rpt-contain_sf"/>
</dbReference>
<evidence type="ECO:0000256" key="8">
    <source>
        <dbReference type="SAM" id="MobiDB-lite"/>
    </source>
</evidence>